<reference evidence="2 3" key="1">
    <citation type="submission" date="2021-01" db="EMBL/GenBank/DDBJ databases">
        <title>Genomic Encyclopedia of Type Strains, Phase IV (KMG-IV): sequencing the most valuable type-strain genomes for metagenomic binning, comparative biology and taxonomic classification.</title>
        <authorList>
            <person name="Goeker M."/>
        </authorList>
    </citation>
    <scope>NUCLEOTIDE SEQUENCE [LARGE SCALE GENOMIC DNA]</scope>
    <source>
        <strain evidence="2 3">DSM 27513</strain>
    </source>
</reference>
<dbReference type="PANTHER" id="PTHR36840:SF1">
    <property type="entry name" value="BLL5714 PROTEIN"/>
    <property type="match status" value="1"/>
</dbReference>
<keyword evidence="1" id="KW-1133">Transmembrane helix</keyword>
<dbReference type="Pfam" id="PF06772">
    <property type="entry name" value="LtrA"/>
    <property type="match status" value="1"/>
</dbReference>
<organism evidence="2 3">
    <name type="scientific">Streptococcus saliviloxodontae</name>
    <dbReference type="NCBI Taxonomy" id="1349416"/>
    <lineage>
        <taxon>Bacteria</taxon>
        <taxon>Bacillati</taxon>
        <taxon>Bacillota</taxon>
        <taxon>Bacilli</taxon>
        <taxon>Lactobacillales</taxon>
        <taxon>Streptococcaceae</taxon>
        <taxon>Streptococcus</taxon>
    </lineage>
</organism>
<feature type="transmembrane region" description="Helical" evidence="1">
    <location>
        <begin position="40"/>
        <end position="61"/>
    </location>
</feature>
<dbReference type="EMBL" id="JAFBEI010000001">
    <property type="protein sequence ID" value="MBM7635274.1"/>
    <property type="molecule type" value="Genomic_DNA"/>
</dbReference>
<accession>A0ABS2PIM5</accession>
<keyword evidence="1" id="KW-0472">Membrane</keyword>
<evidence type="ECO:0000313" key="2">
    <source>
        <dbReference type="EMBL" id="MBM7635274.1"/>
    </source>
</evidence>
<dbReference type="Proteomes" id="UP000809081">
    <property type="component" value="Unassembled WGS sequence"/>
</dbReference>
<evidence type="ECO:0000313" key="3">
    <source>
        <dbReference type="Proteomes" id="UP000809081"/>
    </source>
</evidence>
<dbReference type="InterPro" id="IPR010640">
    <property type="entry name" value="Low_temperature_requirement_A"/>
</dbReference>
<sequence>MHKKVALSELFFDLVYVYAIGKSTELLHHLYHGRVGLTSLLIFGVTFLVLITIWVFQTFFINLFGKDSQRQQWFLYLDMALILLLSNSFSL</sequence>
<gene>
    <name evidence="2" type="ORF">JOC31_000065</name>
</gene>
<comment type="caution">
    <text evidence="2">The sequence shown here is derived from an EMBL/GenBank/DDBJ whole genome shotgun (WGS) entry which is preliminary data.</text>
</comment>
<proteinExistence type="predicted"/>
<protein>
    <submittedName>
        <fullName evidence="2">Low temperature requirement protein LtrA</fullName>
    </submittedName>
</protein>
<dbReference type="PANTHER" id="PTHR36840">
    <property type="entry name" value="BLL5714 PROTEIN"/>
    <property type="match status" value="1"/>
</dbReference>
<name>A0ABS2PIM5_9STRE</name>
<evidence type="ECO:0000256" key="1">
    <source>
        <dbReference type="SAM" id="Phobius"/>
    </source>
</evidence>
<keyword evidence="1" id="KW-0812">Transmembrane</keyword>
<keyword evidence="3" id="KW-1185">Reference proteome</keyword>